<dbReference type="GO" id="GO:0016579">
    <property type="term" value="P:protein deubiquitination"/>
    <property type="evidence" value="ECO:0007669"/>
    <property type="project" value="InterPro"/>
</dbReference>
<dbReference type="InterPro" id="IPR001394">
    <property type="entry name" value="Peptidase_C19_UCH"/>
</dbReference>
<proteinExistence type="predicted"/>
<dbReference type="Proteomes" id="UP001190700">
    <property type="component" value="Unassembled WGS sequence"/>
</dbReference>
<comment type="caution">
    <text evidence="3">The sequence shown here is derived from an EMBL/GenBank/DDBJ whole genome shotgun (WGS) entry which is preliminary data.</text>
</comment>
<dbReference type="InterPro" id="IPR038765">
    <property type="entry name" value="Papain-like_cys_pep_sf"/>
</dbReference>
<evidence type="ECO:0000259" key="2">
    <source>
        <dbReference type="Pfam" id="PF00443"/>
    </source>
</evidence>
<protein>
    <recommendedName>
        <fullName evidence="2">Peptidase C19 ubiquitin carboxyl-terminal hydrolase domain-containing protein</fullName>
    </recommendedName>
</protein>
<keyword evidence="4" id="KW-1185">Reference proteome</keyword>
<accession>A0AAE0FH64</accession>
<feature type="region of interest" description="Disordered" evidence="1">
    <location>
        <begin position="1"/>
        <end position="21"/>
    </location>
</feature>
<dbReference type="Pfam" id="PF00443">
    <property type="entry name" value="UCH"/>
    <property type="match status" value="1"/>
</dbReference>
<dbReference type="AlphaFoldDB" id="A0AAE0FH64"/>
<dbReference type="SUPFAM" id="SSF54001">
    <property type="entry name" value="Cysteine proteinases"/>
    <property type="match status" value="1"/>
</dbReference>
<sequence>GQLQITTEAGTGKAKPKPGEEAKDVVEVVPYMMLGMDLPPAPLYRDAMEKNIIPQVQLFLILQKFDGEMVIDNIKVGRRRFLIKKLPPYLVMHMKRFTKNNFFVEKNPTIVNFPVK</sequence>
<reference evidence="3 4" key="1">
    <citation type="journal article" date="2015" name="Genome Biol. Evol.">
        <title>Comparative Genomics of a Bacterivorous Green Alga Reveals Evolutionary Causalities and Consequences of Phago-Mixotrophic Mode of Nutrition.</title>
        <authorList>
            <person name="Burns J.A."/>
            <person name="Paasch A."/>
            <person name="Narechania A."/>
            <person name="Kim E."/>
        </authorList>
    </citation>
    <scope>NUCLEOTIDE SEQUENCE [LARGE SCALE GENOMIC DNA]</scope>
    <source>
        <strain evidence="3 4">PLY_AMNH</strain>
    </source>
</reference>
<feature type="non-terminal residue" evidence="3">
    <location>
        <position position="116"/>
    </location>
</feature>
<dbReference type="Gene3D" id="3.90.70.10">
    <property type="entry name" value="Cysteine proteinases"/>
    <property type="match status" value="1"/>
</dbReference>
<organism evidence="3 4">
    <name type="scientific">Cymbomonas tetramitiformis</name>
    <dbReference type="NCBI Taxonomy" id="36881"/>
    <lineage>
        <taxon>Eukaryota</taxon>
        <taxon>Viridiplantae</taxon>
        <taxon>Chlorophyta</taxon>
        <taxon>Pyramimonadophyceae</taxon>
        <taxon>Pyramimonadales</taxon>
        <taxon>Pyramimonadaceae</taxon>
        <taxon>Cymbomonas</taxon>
    </lineage>
</organism>
<evidence type="ECO:0000313" key="4">
    <source>
        <dbReference type="Proteomes" id="UP001190700"/>
    </source>
</evidence>
<evidence type="ECO:0000313" key="3">
    <source>
        <dbReference type="EMBL" id="KAK3259378.1"/>
    </source>
</evidence>
<evidence type="ECO:0000256" key="1">
    <source>
        <dbReference type="SAM" id="MobiDB-lite"/>
    </source>
</evidence>
<dbReference type="GO" id="GO:0004843">
    <property type="term" value="F:cysteine-type deubiquitinase activity"/>
    <property type="evidence" value="ECO:0007669"/>
    <property type="project" value="InterPro"/>
</dbReference>
<dbReference type="EMBL" id="LGRX02018801">
    <property type="protein sequence ID" value="KAK3259378.1"/>
    <property type="molecule type" value="Genomic_DNA"/>
</dbReference>
<gene>
    <name evidence="3" type="ORF">CYMTET_31620</name>
</gene>
<feature type="non-terminal residue" evidence="3">
    <location>
        <position position="1"/>
    </location>
</feature>
<feature type="domain" description="Peptidase C19 ubiquitin carboxyl-terminal hydrolase" evidence="2">
    <location>
        <begin position="70"/>
        <end position="114"/>
    </location>
</feature>
<name>A0AAE0FH64_9CHLO</name>